<dbReference type="GO" id="GO:0003677">
    <property type="term" value="F:DNA binding"/>
    <property type="evidence" value="ECO:0007669"/>
    <property type="project" value="InterPro"/>
</dbReference>
<feature type="region of interest" description="Disordered" evidence="2">
    <location>
        <begin position="343"/>
        <end position="362"/>
    </location>
</feature>
<dbReference type="AlphaFoldDB" id="V9YZW1"/>
<evidence type="ECO:0008006" key="4">
    <source>
        <dbReference type="Google" id="ProtNLM"/>
    </source>
</evidence>
<proteinExistence type="predicted"/>
<evidence type="ECO:0000313" key="3">
    <source>
        <dbReference type="EMBL" id="AHE38870.1"/>
    </source>
</evidence>
<accession>V9YZW1</accession>
<dbReference type="SUPFAM" id="SSF56349">
    <property type="entry name" value="DNA breaking-rejoining enzymes"/>
    <property type="match status" value="1"/>
</dbReference>
<name>V9YZW1_9ACTN</name>
<organism evidence="3">
    <name type="scientific">Streptomyces sp. FR1</name>
    <dbReference type="NCBI Taxonomy" id="349971"/>
    <lineage>
        <taxon>Bacteria</taxon>
        <taxon>Bacillati</taxon>
        <taxon>Actinomycetota</taxon>
        <taxon>Actinomycetes</taxon>
        <taxon>Kitasatosporales</taxon>
        <taxon>Streptomycetaceae</taxon>
        <taxon>Streptomyces</taxon>
    </lineage>
</organism>
<gene>
    <name evidence="3" type="ORF">pFRL3_93</name>
</gene>
<dbReference type="Gene3D" id="1.10.443.10">
    <property type="entry name" value="Intergrase catalytic core"/>
    <property type="match status" value="1"/>
</dbReference>
<keyword evidence="3" id="KW-0614">Plasmid</keyword>
<geneLocation type="plasmid" evidence="3">
    <name>pFRL3</name>
</geneLocation>
<dbReference type="InterPro" id="IPR013762">
    <property type="entry name" value="Integrase-like_cat_sf"/>
</dbReference>
<dbReference type="GO" id="GO:0006310">
    <property type="term" value="P:DNA recombination"/>
    <property type="evidence" value="ECO:0007669"/>
    <property type="project" value="UniProtKB-KW"/>
</dbReference>
<protein>
    <recommendedName>
        <fullName evidence="4">Phage integrase family protein</fullName>
    </recommendedName>
</protein>
<dbReference type="InterPro" id="IPR011010">
    <property type="entry name" value="DNA_brk_join_enz"/>
</dbReference>
<keyword evidence="1" id="KW-0233">DNA recombination</keyword>
<evidence type="ECO:0000256" key="1">
    <source>
        <dbReference type="ARBA" id="ARBA00023172"/>
    </source>
</evidence>
<sequence length="843" mass="94450">MMARPAPQPLASSVFRDDENAFSYGGYQLIDDIVVPRFGEPHRWPADCIGRPASRKPAEWCFVFPLDDPLINLQLREYCFALLNPSHPVLRQSLIFLSAVPLSVATIRPSMLEIRKVMDWGREQGLPDDLGLWDPEDWHEEIVHKASQVEGAKTVAFHVTAIRRLRQLAPVLTGISVFDDPWGDKTAEAIGREAYDEETPSRDTLATPAIPPETWWPLLRGAWTYIHILAPDIFRWRDHFTQQREAPADQPRSTKARPVRPHETDALLEKWLRDPDNAVPVHEVAYTNVAAGTPMWTALSKMVTNGRTMNIFADNQSARPAKRRATVHAAISEGRIATVKATVGRGKGPAGPRYIAPGTSTGVTPKMLDDDVRRWLANPDTLVPVHPTDEHGKTGEPIWAMVARMIWGPTPPEANRGRNTKRFDRRTRQGAARARLISQAVADGRSIPLDATDLWAGWRAYPLKCPDAAHIQRADGTSAPWRTQVSAIEAAFELHMLRAAIYVFVAAYSLMRDSEVQEIQRDAVRTYFGSPAVRSRKTKLDPRRPELYWWIIEPVAEALAVLEQLSWHPTHLFASLRPPVGKQNHTEPGIHSDSEIDFFINGINTIAHRHGLSKIPLSHVRSHMFRKTMAQLAGREPDSEVALGLQLKHAARRALANRTTQAYAQMDASWAKEFDTELQQAAARKLVDLLRGRRQGERVAVGPGAARLHAGLDKVIDTINNDPQLRAQIADERVEEALLADEFPNLYLGTINHCMFDAPQAECQDELPEDQRGLAPLLGACQPARCRNSTITRAHAPYWVAEEDDLTARSKDPRLSPPKRESVFVRLADVQRITRALEEEGPA</sequence>
<dbReference type="EMBL" id="KF602048">
    <property type="protein sequence ID" value="AHE38870.1"/>
    <property type="molecule type" value="Genomic_DNA"/>
</dbReference>
<dbReference type="GO" id="GO:0015074">
    <property type="term" value="P:DNA integration"/>
    <property type="evidence" value="ECO:0007669"/>
    <property type="project" value="InterPro"/>
</dbReference>
<dbReference type="RefSeq" id="WP_024126251.1">
    <property type="nucleotide sequence ID" value="NC_023283.1"/>
</dbReference>
<evidence type="ECO:0000256" key="2">
    <source>
        <dbReference type="SAM" id="MobiDB-lite"/>
    </source>
</evidence>
<reference evidence="3" key="1">
    <citation type="submission" date="2013-09" db="EMBL/GenBank/DDBJ databases">
        <title>Complete nucleotide sequence of Streptomyces linear plasmid pFRL3.</title>
        <authorList>
            <person name="Chen Z."/>
            <person name="Fang P."/>
            <person name="Qin Z."/>
        </authorList>
    </citation>
    <scope>NUCLEOTIDE SEQUENCE</scope>
    <source>
        <plasmid evidence="3">pFRL3</plasmid>
    </source>
</reference>